<evidence type="ECO:0000259" key="1">
    <source>
        <dbReference type="PROSITE" id="PS51186"/>
    </source>
</evidence>
<evidence type="ECO:0000313" key="2">
    <source>
        <dbReference type="EMBL" id="KAF3008726.1"/>
    </source>
</evidence>
<dbReference type="PROSITE" id="PS51186">
    <property type="entry name" value="GNAT"/>
    <property type="match status" value="1"/>
</dbReference>
<dbReference type="Proteomes" id="UP000801428">
    <property type="component" value="Unassembled WGS sequence"/>
</dbReference>
<dbReference type="PANTHER" id="PTHR43792">
    <property type="entry name" value="GNAT FAMILY, PUTATIVE (AFU_ORTHOLOGUE AFUA_3G00765)-RELATED-RELATED"/>
    <property type="match status" value="1"/>
</dbReference>
<keyword evidence="3" id="KW-1185">Reference proteome</keyword>
<dbReference type="OrthoDB" id="630895at2759"/>
<dbReference type="InterPro" id="IPR000182">
    <property type="entry name" value="GNAT_dom"/>
</dbReference>
<proteinExistence type="predicted"/>
<evidence type="ECO:0000313" key="3">
    <source>
        <dbReference type="Proteomes" id="UP000801428"/>
    </source>
</evidence>
<accession>A0A9P4WEG9</accession>
<feature type="domain" description="N-acetyltransferase" evidence="1">
    <location>
        <begin position="169"/>
        <end position="252"/>
    </location>
</feature>
<dbReference type="Gene3D" id="3.40.630.30">
    <property type="match status" value="1"/>
</dbReference>
<dbReference type="AlphaFoldDB" id="A0A9P4WEG9"/>
<dbReference type="GO" id="GO:0016747">
    <property type="term" value="F:acyltransferase activity, transferring groups other than amino-acyl groups"/>
    <property type="evidence" value="ECO:0007669"/>
    <property type="project" value="InterPro"/>
</dbReference>
<dbReference type="Pfam" id="PF13302">
    <property type="entry name" value="Acetyltransf_3"/>
    <property type="match status" value="1"/>
</dbReference>
<name>A0A9P4WEG9_CURKU</name>
<dbReference type="PANTHER" id="PTHR43792:SF16">
    <property type="entry name" value="N-ACETYLTRANSFERASE DOMAIN-CONTAINING PROTEIN"/>
    <property type="match status" value="1"/>
</dbReference>
<comment type="caution">
    <text evidence="2">The sequence shown here is derived from an EMBL/GenBank/DDBJ whole genome shotgun (WGS) entry which is preliminary data.</text>
</comment>
<dbReference type="InterPro" id="IPR016181">
    <property type="entry name" value="Acyl_CoA_acyltransferase"/>
</dbReference>
<protein>
    <recommendedName>
        <fullName evidence="1">N-acetyltransferase domain-containing protein</fullName>
    </recommendedName>
</protein>
<gene>
    <name evidence="2" type="ORF">E8E13_009776</name>
</gene>
<reference evidence="2" key="1">
    <citation type="submission" date="2019-04" db="EMBL/GenBank/DDBJ databases">
        <title>Sequencing of skin fungus with MAO and IRED activity.</title>
        <authorList>
            <person name="Marsaioli A.J."/>
            <person name="Bonatto J.M.C."/>
            <person name="Reis Junior O."/>
        </authorList>
    </citation>
    <scope>NUCLEOTIDE SEQUENCE</scope>
    <source>
        <strain evidence="2">30M1</strain>
    </source>
</reference>
<organism evidence="2 3">
    <name type="scientific">Curvularia kusanoi</name>
    <name type="common">Cochliobolus kusanoi</name>
    <dbReference type="NCBI Taxonomy" id="90978"/>
    <lineage>
        <taxon>Eukaryota</taxon>
        <taxon>Fungi</taxon>
        <taxon>Dikarya</taxon>
        <taxon>Ascomycota</taxon>
        <taxon>Pezizomycotina</taxon>
        <taxon>Dothideomycetes</taxon>
        <taxon>Pleosporomycetidae</taxon>
        <taxon>Pleosporales</taxon>
        <taxon>Pleosporineae</taxon>
        <taxon>Pleosporaceae</taxon>
        <taxon>Curvularia</taxon>
    </lineage>
</organism>
<dbReference type="InterPro" id="IPR051531">
    <property type="entry name" value="N-acetyltransferase"/>
</dbReference>
<sequence length="252" mass="28224">MSTQLSEYLHSSPFVLTTKRLIVVPTPIAIQYSAYVQLYGGLHASEDFCQMAFGPHFSAQAWSEEETKNVIFTRDMGRCWSPRGLGDFAVALRSRSDGSDRIPIGIGRKLEDLNDLQILDVRGDRASDTSLSGFDLQSLEDVEWVGYAGVRDATTTSMPERVAGDEPLPPWQDMIELRYGVHANYWGKGVAGEAARAVMQWAVSERGVTRFIAETEKTNTRSGKVLQKMGFRESGTNYWKEPSEMEWEKLAV</sequence>
<dbReference type="EMBL" id="SWKU01000003">
    <property type="protein sequence ID" value="KAF3008726.1"/>
    <property type="molecule type" value="Genomic_DNA"/>
</dbReference>
<dbReference type="SUPFAM" id="SSF55729">
    <property type="entry name" value="Acyl-CoA N-acyltransferases (Nat)"/>
    <property type="match status" value="1"/>
</dbReference>